<dbReference type="PANTHER" id="PTHR43798">
    <property type="entry name" value="MONOACYLGLYCEROL LIPASE"/>
    <property type="match status" value="1"/>
</dbReference>
<dbReference type="Gene3D" id="3.40.50.1820">
    <property type="entry name" value="alpha/beta hydrolase"/>
    <property type="match status" value="1"/>
</dbReference>
<organism evidence="2 3">
    <name type="scientific">Methanocalculus taiwanensis</name>
    <dbReference type="NCBI Taxonomy" id="106207"/>
    <lineage>
        <taxon>Archaea</taxon>
        <taxon>Methanobacteriati</taxon>
        <taxon>Methanobacteriota</taxon>
        <taxon>Stenosarchaea group</taxon>
        <taxon>Methanomicrobia</taxon>
        <taxon>Methanomicrobiales</taxon>
        <taxon>Methanocalculaceae</taxon>
        <taxon>Methanocalculus</taxon>
    </lineage>
</organism>
<dbReference type="RefSeq" id="WP_255332053.1">
    <property type="nucleotide sequence ID" value="NZ_VOTZ01000006.1"/>
</dbReference>
<dbReference type="InterPro" id="IPR000073">
    <property type="entry name" value="AB_hydrolase_1"/>
</dbReference>
<gene>
    <name evidence="2" type="ORF">FTO68_03780</name>
</gene>
<dbReference type="AlphaFoldDB" id="A0ABD4TIJ4"/>
<dbReference type="Proteomes" id="UP001524383">
    <property type="component" value="Unassembled WGS sequence"/>
</dbReference>
<dbReference type="Pfam" id="PF00561">
    <property type="entry name" value="Abhydrolase_1"/>
    <property type="match status" value="1"/>
</dbReference>
<evidence type="ECO:0000259" key="1">
    <source>
        <dbReference type="Pfam" id="PF00561"/>
    </source>
</evidence>
<sequence>MAEEPYDSLFATDFDAWVKAEVAHQDEIVANPHIAKTAKGPIEYARIGEGPVVLAIHGGPGGYDQGLLLFEWVTKSGFSLIAPSRPGYLGTPVTSGKSPAEQADLYAALLDTLGIEKVAIICGSAGGASSYEFAIRHPKRVTALVAADAVVSKYLMPANAGPVAQALFLSGPGEKLINYFTKHYPRQSMHEFLQQESMLRPEQIDLQVEAALKDPLQIRLLLRFSRSMSEYPKRKAGVDNDLDELSKLDDLPVGKIQCPALVIHGTHDSDVLFYHGVYAWENIPGAGKMWVREGSHLCAWISPQVHEIHAKILSFLKQHT</sequence>
<name>A0ABD4TIJ4_9EURY</name>
<dbReference type="EMBL" id="VOTZ01000006">
    <property type="protein sequence ID" value="MCQ1538112.1"/>
    <property type="molecule type" value="Genomic_DNA"/>
</dbReference>
<keyword evidence="3" id="KW-1185">Reference proteome</keyword>
<dbReference type="GO" id="GO:0016787">
    <property type="term" value="F:hydrolase activity"/>
    <property type="evidence" value="ECO:0007669"/>
    <property type="project" value="UniProtKB-KW"/>
</dbReference>
<feature type="domain" description="AB hydrolase-1" evidence="1">
    <location>
        <begin position="51"/>
        <end position="160"/>
    </location>
</feature>
<dbReference type="PANTHER" id="PTHR43798:SF33">
    <property type="entry name" value="HYDROLASE, PUTATIVE (AFU_ORTHOLOGUE AFUA_2G14860)-RELATED"/>
    <property type="match status" value="1"/>
</dbReference>
<dbReference type="InterPro" id="IPR050266">
    <property type="entry name" value="AB_hydrolase_sf"/>
</dbReference>
<dbReference type="InterPro" id="IPR029058">
    <property type="entry name" value="AB_hydrolase_fold"/>
</dbReference>
<proteinExistence type="predicted"/>
<evidence type="ECO:0000313" key="2">
    <source>
        <dbReference type="EMBL" id="MCQ1538112.1"/>
    </source>
</evidence>
<comment type="caution">
    <text evidence="2">The sequence shown here is derived from an EMBL/GenBank/DDBJ whole genome shotgun (WGS) entry which is preliminary data.</text>
</comment>
<accession>A0ABD4TIJ4</accession>
<evidence type="ECO:0000313" key="3">
    <source>
        <dbReference type="Proteomes" id="UP001524383"/>
    </source>
</evidence>
<protein>
    <submittedName>
        <fullName evidence="2">Alpha/beta hydrolase</fullName>
    </submittedName>
</protein>
<dbReference type="SUPFAM" id="SSF53474">
    <property type="entry name" value="alpha/beta-Hydrolases"/>
    <property type="match status" value="1"/>
</dbReference>
<reference evidence="2 3" key="1">
    <citation type="submission" date="2019-08" db="EMBL/GenBank/DDBJ databases">
        <authorList>
            <person name="Chen S.-C."/>
            <person name="Lai M.-C."/>
            <person name="You Y.-T."/>
        </authorList>
    </citation>
    <scope>NUCLEOTIDE SEQUENCE [LARGE SCALE GENOMIC DNA]</scope>
    <source>
        <strain evidence="2 3">P2F9704a</strain>
    </source>
</reference>
<keyword evidence="2" id="KW-0378">Hydrolase</keyword>